<dbReference type="PANTHER" id="PTHR23133:SF2">
    <property type="entry name" value="IMIDAZOLEGLYCEROL-PHOSPHATE DEHYDRATASE"/>
    <property type="match status" value="1"/>
</dbReference>
<protein>
    <recommendedName>
        <fullName evidence="5 6">Imidazoleglycerol-phosphate dehydratase</fullName>
        <shortName evidence="5">IGPD</shortName>
        <ecNumber evidence="5 6">4.2.1.19</ecNumber>
    </recommendedName>
</protein>
<dbReference type="Gene3D" id="3.30.230.40">
    <property type="entry name" value="Imidazole glycerol phosphate dehydratase, domain 1"/>
    <property type="match status" value="2"/>
</dbReference>
<dbReference type="EMBL" id="JAGGLI010000005">
    <property type="protein sequence ID" value="MBP2026868.1"/>
    <property type="molecule type" value="Genomic_DNA"/>
</dbReference>
<comment type="subcellular location">
    <subcellularLocation>
        <location evidence="5 6">Cytoplasm</location>
    </subcellularLocation>
</comment>
<keyword evidence="8" id="KW-1185">Reference proteome</keyword>
<comment type="catalytic activity">
    <reaction evidence="5 6">
        <text>D-erythro-1-(imidazol-4-yl)glycerol 3-phosphate = 3-(imidazol-4-yl)-2-oxopropyl phosphate + H2O</text>
        <dbReference type="Rhea" id="RHEA:11040"/>
        <dbReference type="ChEBI" id="CHEBI:15377"/>
        <dbReference type="ChEBI" id="CHEBI:57766"/>
        <dbReference type="ChEBI" id="CHEBI:58278"/>
        <dbReference type="EC" id="4.2.1.19"/>
    </reaction>
</comment>
<comment type="caution">
    <text evidence="7">The sequence shown here is derived from an EMBL/GenBank/DDBJ whole genome shotgun (WGS) entry which is preliminary data.</text>
</comment>
<dbReference type="PANTHER" id="PTHR23133">
    <property type="entry name" value="IMIDAZOLEGLYCEROL-PHOSPHATE DEHYDRATASE HIS7"/>
    <property type="match status" value="1"/>
</dbReference>
<dbReference type="GO" id="GO:0004424">
    <property type="term" value="F:imidazoleglycerol-phosphate dehydratase activity"/>
    <property type="evidence" value="ECO:0007669"/>
    <property type="project" value="UniProtKB-EC"/>
</dbReference>
<accession>A0ABS4KGG2</accession>
<dbReference type="InterPro" id="IPR038494">
    <property type="entry name" value="IGPD_sf"/>
</dbReference>
<dbReference type="InterPro" id="IPR020568">
    <property type="entry name" value="Ribosomal_Su5_D2-typ_SF"/>
</dbReference>
<proteinExistence type="inferred from homology"/>
<evidence type="ECO:0000313" key="8">
    <source>
        <dbReference type="Proteomes" id="UP001314903"/>
    </source>
</evidence>
<gene>
    <name evidence="5" type="primary">hisB</name>
    <name evidence="7" type="ORF">J2Z35_000660</name>
</gene>
<dbReference type="SUPFAM" id="SSF54211">
    <property type="entry name" value="Ribosomal protein S5 domain 2-like"/>
    <property type="match status" value="2"/>
</dbReference>
<evidence type="ECO:0000256" key="1">
    <source>
        <dbReference type="ARBA" id="ARBA00005047"/>
    </source>
</evidence>
<evidence type="ECO:0000256" key="3">
    <source>
        <dbReference type="ARBA" id="ARBA00023102"/>
    </source>
</evidence>
<sequence>MQYKRETRETTVEIEIDSNICESFVDTGIGFFDHMLLTFLKYSDLKGRIKVTGDLYVDCHHTIEDTGISLGKAVAMIIKEKPVRRYGSSYIPMDDALVRSVIDMGGRPFLEFRYDFKKEKLGEYDTEMTKEFLRAFTMNSLSTLHVDVIRGENEHHITEAIYKSLGVSVREAIEDLESKEVFSLKGRVNE</sequence>
<evidence type="ECO:0000256" key="5">
    <source>
        <dbReference type="HAMAP-Rule" id="MF_00076"/>
    </source>
</evidence>
<comment type="similarity">
    <text evidence="5 6">Belongs to the imidazoleglycerol-phosphate dehydratase family.</text>
</comment>
<evidence type="ECO:0000256" key="4">
    <source>
        <dbReference type="ARBA" id="ARBA00023239"/>
    </source>
</evidence>
<keyword evidence="3 5" id="KW-0368">Histidine biosynthesis</keyword>
<dbReference type="PROSITE" id="PS00954">
    <property type="entry name" value="IGP_DEHYDRATASE_1"/>
    <property type="match status" value="1"/>
</dbReference>
<dbReference type="RefSeq" id="WP_209659315.1">
    <property type="nucleotide sequence ID" value="NZ_JAGGLI010000005.1"/>
</dbReference>
<evidence type="ECO:0000256" key="2">
    <source>
        <dbReference type="ARBA" id="ARBA00022605"/>
    </source>
</evidence>
<name>A0ABS4KGG2_9FIRM</name>
<organism evidence="7 8">
    <name type="scientific">Acetoanaerobium pronyense</name>
    <dbReference type="NCBI Taxonomy" id="1482736"/>
    <lineage>
        <taxon>Bacteria</taxon>
        <taxon>Bacillati</taxon>
        <taxon>Bacillota</taxon>
        <taxon>Clostridia</taxon>
        <taxon>Peptostreptococcales</taxon>
        <taxon>Filifactoraceae</taxon>
        <taxon>Acetoanaerobium</taxon>
    </lineage>
</organism>
<evidence type="ECO:0000256" key="6">
    <source>
        <dbReference type="RuleBase" id="RU000599"/>
    </source>
</evidence>
<keyword evidence="2 5" id="KW-0028">Amino-acid biosynthesis</keyword>
<dbReference type="Pfam" id="PF00475">
    <property type="entry name" value="IGPD"/>
    <property type="match status" value="1"/>
</dbReference>
<dbReference type="HAMAP" id="MF_00076">
    <property type="entry name" value="HisB"/>
    <property type="match status" value="1"/>
</dbReference>
<comment type="pathway">
    <text evidence="1 5 6">Amino-acid biosynthesis; L-histidine biosynthesis; L-histidine from 5-phospho-alpha-D-ribose 1-diphosphate: step 6/9.</text>
</comment>
<dbReference type="PROSITE" id="PS00955">
    <property type="entry name" value="IGP_DEHYDRATASE_2"/>
    <property type="match status" value="1"/>
</dbReference>
<dbReference type="NCBIfam" id="NF002114">
    <property type="entry name" value="PRK00951.2-4"/>
    <property type="match status" value="1"/>
</dbReference>
<dbReference type="InterPro" id="IPR020565">
    <property type="entry name" value="ImidazoleglycerP_deHydtase_CS"/>
</dbReference>
<dbReference type="EC" id="4.2.1.19" evidence="5 6"/>
<keyword evidence="5" id="KW-0963">Cytoplasm</keyword>
<dbReference type="Proteomes" id="UP001314903">
    <property type="component" value="Unassembled WGS sequence"/>
</dbReference>
<evidence type="ECO:0000313" key="7">
    <source>
        <dbReference type="EMBL" id="MBP2026868.1"/>
    </source>
</evidence>
<keyword evidence="4 5" id="KW-0456">Lyase</keyword>
<dbReference type="CDD" id="cd07914">
    <property type="entry name" value="IGPD"/>
    <property type="match status" value="1"/>
</dbReference>
<dbReference type="InterPro" id="IPR000807">
    <property type="entry name" value="ImidazoleglycerolP_deHydtase"/>
</dbReference>
<reference evidence="7 8" key="1">
    <citation type="submission" date="2021-03" db="EMBL/GenBank/DDBJ databases">
        <title>Genomic Encyclopedia of Type Strains, Phase IV (KMG-IV): sequencing the most valuable type-strain genomes for metagenomic binning, comparative biology and taxonomic classification.</title>
        <authorList>
            <person name="Goeker M."/>
        </authorList>
    </citation>
    <scope>NUCLEOTIDE SEQUENCE [LARGE SCALE GENOMIC DNA]</scope>
    <source>
        <strain evidence="7 8">DSM 27512</strain>
    </source>
</reference>